<dbReference type="EMBL" id="LICA01000060">
    <property type="protein sequence ID" value="KRO96220.1"/>
    <property type="molecule type" value="Genomic_DNA"/>
</dbReference>
<comment type="caution">
    <text evidence="1">The sequence shown here is derived from an EMBL/GenBank/DDBJ whole genome shotgun (WGS) entry which is preliminary data.</text>
</comment>
<dbReference type="PROSITE" id="PS51257">
    <property type="entry name" value="PROKAR_LIPOPROTEIN"/>
    <property type="match status" value="1"/>
</dbReference>
<reference evidence="1 2" key="1">
    <citation type="submission" date="2015-10" db="EMBL/GenBank/DDBJ databases">
        <title>Metagenome-Assembled Genomes uncover a global brackish microbiome.</title>
        <authorList>
            <person name="Hugerth L.W."/>
            <person name="Larsson J."/>
            <person name="Alneberg J."/>
            <person name="Lindh M.V."/>
            <person name="Legrand C."/>
            <person name="Pinhassi J."/>
            <person name="Andersson A.F."/>
        </authorList>
    </citation>
    <scope>NUCLEOTIDE SEQUENCE [LARGE SCALE GENOMIC DNA]</scope>
    <source>
        <strain evidence="1">BACL26 MAG-121220-bin70</strain>
    </source>
</reference>
<accession>A0A0R2U9N3</accession>
<evidence type="ECO:0000313" key="2">
    <source>
        <dbReference type="Proteomes" id="UP000051213"/>
    </source>
</evidence>
<sequence length="145" mass="16035">MLRNFGVIFATMAVIGCTQTTMTEVDPLPTLPNSRLGDEVRQICFASSINGWKEFNGERHSVILTKGVKDEYKLELSGICDISQGMNSIATRTRGSSCLSRGDEIIVSNGFSGVDRCFIKKIYQWKAETPEESPAEDRDSSTESE</sequence>
<evidence type="ECO:0000313" key="1">
    <source>
        <dbReference type="EMBL" id="KRO96220.1"/>
    </source>
</evidence>
<evidence type="ECO:0008006" key="3">
    <source>
        <dbReference type="Google" id="ProtNLM"/>
    </source>
</evidence>
<dbReference type="Pfam" id="PF20101">
    <property type="entry name" value="DUF6491"/>
    <property type="match status" value="1"/>
</dbReference>
<proteinExistence type="predicted"/>
<gene>
    <name evidence="1" type="ORF">ABS24_09630</name>
</gene>
<organism evidence="1 2">
    <name type="scientific">SAR92 bacterium BACL26 MAG-121220-bin70</name>
    <dbReference type="NCBI Taxonomy" id="1655626"/>
    <lineage>
        <taxon>Bacteria</taxon>
        <taxon>Pseudomonadati</taxon>
        <taxon>Pseudomonadota</taxon>
        <taxon>Gammaproteobacteria</taxon>
        <taxon>Cellvibrionales</taxon>
        <taxon>Porticoccaceae</taxon>
        <taxon>SAR92 clade</taxon>
    </lineage>
</organism>
<dbReference type="InterPro" id="IPR045500">
    <property type="entry name" value="DUF6491"/>
</dbReference>
<dbReference type="AlphaFoldDB" id="A0A0R2U9N3"/>
<protein>
    <recommendedName>
        <fullName evidence="3">Lipoprotein</fullName>
    </recommendedName>
</protein>
<name>A0A0R2U9N3_9GAMM</name>
<dbReference type="Proteomes" id="UP000051213">
    <property type="component" value="Unassembled WGS sequence"/>
</dbReference>